<keyword evidence="2" id="KW-1185">Reference proteome</keyword>
<keyword evidence="1" id="KW-0418">Kinase</keyword>
<gene>
    <name evidence="1" type="ORF">MML48_9g00002471</name>
</gene>
<sequence>MILKRRQSLESEESQPLESSHSSTISFGTFQDQCMFNDTDTTDCELDKSAKPASTLNQIQTPRKILLRRPFSYPSGDIYVPDDNVYEKYNYLTKSSGILNDNSYVRVVNRLTYNDECVKWADIVIPTGGDGTFLLAASRIRDNVTPIMGFNSDPNRSEGHLCLPKYYSYKVDEAISRLHSNDFEWYLRSRIRATVIGDRSAFTPHDLHKIPDKLEEVRPTLLREKGQILPYLALNEVFIGETISAKVSHLNIWLNDELSHTSVKCSGLCVSTGTGSTSWHSSINRISVQTVGEILRLLDMNPTEDKNSLATILSDLYNKNLIFNPTQKTMCYTIRDLICAGVWPQPKGIKPRGFSTKIKVQSKCYDASLVIDGGISFAFSTCAVILLECHPEDALRTVRFSG</sequence>
<name>A0ACB9SSR9_HOLOL</name>
<proteinExistence type="predicted"/>
<dbReference type="EMBL" id="CM043023">
    <property type="protein sequence ID" value="KAI4455180.1"/>
    <property type="molecule type" value="Genomic_DNA"/>
</dbReference>
<reference evidence="1" key="1">
    <citation type="submission" date="2022-04" db="EMBL/GenBank/DDBJ databases">
        <title>Chromosome-scale genome assembly of Holotrichia oblita Faldermann.</title>
        <authorList>
            <person name="Rongchong L."/>
        </authorList>
    </citation>
    <scope>NUCLEOTIDE SEQUENCE</scope>
    <source>
        <strain evidence="1">81SQS9</strain>
    </source>
</reference>
<keyword evidence="1" id="KW-0808">Transferase</keyword>
<evidence type="ECO:0000313" key="2">
    <source>
        <dbReference type="Proteomes" id="UP001056778"/>
    </source>
</evidence>
<accession>A0ACB9SSR9</accession>
<dbReference type="Proteomes" id="UP001056778">
    <property type="component" value="Chromosome 9"/>
</dbReference>
<evidence type="ECO:0000313" key="1">
    <source>
        <dbReference type="EMBL" id="KAI4455180.1"/>
    </source>
</evidence>
<protein>
    <submittedName>
        <fullName evidence="1">Atp-nad kinase</fullName>
    </submittedName>
</protein>
<comment type="caution">
    <text evidence="1">The sequence shown here is derived from an EMBL/GenBank/DDBJ whole genome shotgun (WGS) entry which is preliminary data.</text>
</comment>
<organism evidence="1 2">
    <name type="scientific">Holotrichia oblita</name>
    <name type="common">Chafer beetle</name>
    <dbReference type="NCBI Taxonomy" id="644536"/>
    <lineage>
        <taxon>Eukaryota</taxon>
        <taxon>Metazoa</taxon>
        <taxon>Ecdysozoa</taxon>
        <taxon>Arthropoda</taxon>
        <taxon>Hexapoda</taxon>
        <taxon>Insecta</taxon>
        <taxon>Pterygota</taxon>
        <taxon>Neoptera</taxon>
        <taxon>Endopterygota</taxon>
        <taxon>Coleoptera</taxon>
        <taxon>Polyphaga</taxon>
        <taxon>Scarabaeiformia</taxon>
        <taxon>Scarabaeidae</taxon>
        <taxon>Melolonthinae</taxon>
        <taxon>Holotrichia</taxon>
    </lineage>
</organism>